<gene>
    <name evidence="1" type="ORF">LK03_06090</name>
</gene>
<accession>A0A089WHR4</accession>
<name>A0A089WHR4_9PSED</name>
<evidence type="ECO:0000313" key="2">
    <source>
        <dbReference type="Proteomes" id="UP000029493"/>
    </source>
</evidence>
<dbReference type="AlphaFoldDB" id="A0A089WHR4"/>
<dbReference type="Proteomes" id="UP000029493">
    <property type="component" value="Chromosome"/>
</dbReference>
<evidence type="ECO:0000313" key="1">
    <source>
        <dbReference type="EMBL" id="AIR88860.1"/>
    </source>
</evidence>
<organism evidence="1 2">
    <name type="scientific">Pseudomonas cremoricolorata</name>
    <dbReference type="NCBI Taxonomy" id="157783"/>
    <lineage>
        <taxon>Bacteria</taxon>
        <taxon>Pseudomonadati</taxon>
        <taxon>Pseudomonadota</taxon>
        <taxon>Gammaproteobacteria</taxon>
        <taxon>Pseudomonadales</taxon>
        <taxon>Pseudomonadaceae</taxon>
        <taxon>Pseudomonas</taxon>
    </lineage>
</organism>
<protein>
    <submittedName>
        <fullName evidence="1">Uncharacterized protein</fullName>
    </submittedName>
</protein>
<reference evidence="1 2" key="1">
    <citation type="submission" date="2014-09" db="EMBL/GenBank/DDBJ databases">
        <authorList>
            <person name="Chan K.-G."/>
        </authorList>
    </citation>
    <scope>NUCLEOTIDE SEQUENCE [LARGE SCALE GENOMIC DNA]</scope>
    <source>
        <strain evidence="1 2">ND07</strain>
    </source>
</reference>
<dbReference type="OrthoDB" id="6974572at2"/>
<proteinExistence type="predicted"/>
<sequence length="259" mass="28825">MNTQDKADFARLPIKWIQGGGVAAFDSRVDGGARCLLEQNTSLGALRLYVSLCMIANYYTGQVTTTYPKLIALSGLSRPIVARSLKRLVEVGLLEKYGKPLREGTVLQMAGWEESFHGKLPKSRLYDGSRTQLLVLHQFEFSALSLYALKVFLVICAFRNKSNFNIATINYSTISRLAGVPMYQIPGSLNRLYHQELISYKQADYYEPGNTEQDRTNRYLVRGLGDKWPAFNPVNQAGKGGKASKAKVAAANEFVANKQ</sequence>
<dbReference type="EMBL" id="CP009455">
    <property type="protein sequence ID" value="AIR88860.1"/>
    <property type="molecule type" value="Genomic_DNA"/>
</dbReference>
<dbReference type="KEGG" id="psw:LK03_06090"/>
<dbReference type="RefSeq" id="WP_038411511.1">
    <property type="nucleotide sequence ID" value="NZ_CP009455.1"/>
</dbReference>
<keyword evidence="2" id="KW-1185">Reference proteome</keyword>